<feature type="transmembrane region" description="Helical" evidence="10">
    <location>
        <begin position="834"/>
        <end position="858"/>
    </location>
</feature>
<accession>A0A1B5Z7E0</accession>
<evidence type="ECO:0000256" key="4">
    <source>
        <dbReference type="ARBA" id="ARBA00022554"/>
    </source>
</evidence>
<feature type="transmembrane region" description="Helical" evidence="10">
    <location>
        <begin position="870"/>
        <end position="890"/>
    </location>
</feature>
<organism evidence="11 12">
    <name type="scientific">Trifolium subterraneum</name>
    <name type="common">Subterranean clover</name>
    <dbReference type="NCBI Taxonomy" id="3900"/>
    <lineage>
        <taxon>Eukaryota</taxon>
        <taxon>Viridiplantae</taxon>
        <taxon>Streptophyta</taxon>
        <taxon>Embryophyta</taxon>
        <taxon>Tracheophyta</taxon>
        <taxon>Spermatophyta</taxon>
        <taxon>Magnoliopsida</taxon>
        <taxon>eudicotyledons</taxon>
        <taxon>Gunneridae</taxon>
        <taxon>Pentapetalae</taxon>
        <taxon>rosids</taxon>
        <taxon>fabids</taxon>
        <taxon>Fabales</taxon>
        <taxon>Fabaceae</taxon>
        <taxon>Papilionoideae</taxon>
        <taxon>50 kb inversion clade</taxon>
        <taxon>NPAAA clade</taxon>
        <taxon>Hologalegina</taxon>
        <taxon>IRL clade</taxon>
        <taxon>Trifolieae</taxon>
        <taxon>Trifolium</taxon>
    </lineage>
</organism>
<evidence type="ECO:0000256" key="8">
    <source>
        <dbReference type="ARBA" id="ARBA00044464"/>
    </source>
</evidence>
<keyword evidence="3" id="KW-0406">Ion transport</keyword>
<dbReference type="OrthoDB" id="1924921at2759"/>
<comment type="similarity">
    <text evidence="2">Belongs to the CCC1 family.</text>
</comment>
<gene>
    <name evidence="11" type="ORF">TSUD_244750</name>
</gene>
<dbReference type="GO" id="GO:0030026">
    <property type="term" value="P:intracellular manganese ion homeostasis"/>
    <property type="evidence" value="ECO:0007669"/>
    <property type="project" value="InterPro"/>
</dbReference>
<comment type="caution">
    <text evidence="11">The sequence shown here is derived from an EMBL/GenBank/DDBJ whole genome shotgun (WGS) entry which is preliminary data.</text>
</comment>
<keyword evidence="7 10" id="KW-0472">Membrane</keyword>
<feature type="transmembrane region" description="Helical" evidence="10">
    <location>
        <begin position="782"/>
        <end position="803"/>
    </location>
</feature>
<evidence type="ECO:0000256" key="3">
    <source>
        <dbReference type="ARBA" id="ARBA00022496"/>
    </source>
</evidence>
<reference evidence="12" key="1">
    <citation type="journal article" date="2017" name="Front. Plant Sci.">
        <title>Climate Clever Clovers: New Paradigm to Reduce the Environmental Footprint of Ruminants by Breeding Low Methanogenic Forages Utilizing Haplotype Variation.</title>
        <authorList>
            <person name="Kaur P."/>
            <person name="Appels R."/>
            <person name="Bayer P.E."/>
            <person name="Keeble-Gagnere G."/>
            <person name="Wang J."/>
            <person name="Hirakawa H."/>
            <person name="Shirasawa K."/>
            <person name="Vercoe P."/>
            <person name="Stefanova K."/>
            <person name="Durmic Z."/>
            <person name="Nichols P."/>
            <person name="Revell C."/>
            <person name="Isobe S.N."/>
            <person name="Edwards D."/>
            <person name="Erskine W."/>
        </authorList>
    </citation>
    <scope>NUCLEOTIDE SEQUENCE [LARGE SCALE GENOMIC DNA]</scope>
    <source>
        <strain evidence="12">cv. Daliak</strain>
    </source>
</reference>
<dbReference type="PANTHER" id="PTHR38937">
    <property type="entry name" value="MEMBRANE PROTEIN OF ER BODY-LIKE PROTEIN"/>
    <property type="match status" value="1"/>
</dbReference>
<evidence type="ECO:0000256" key="7">
    <source>
        <dbReference type="ARBA" id="ARBA00023136"/>
    </source>
</evidence>
<evidence type="ECO:0000313" key="11">
    <source>
        <dbReference type="EMBL" id="GAU10025.1"/>
    </source>
</evidence>
<dbReference type="AlphaFoldDB" id="A0A1B5Z7E0"/>
<evidence type="ECO:0000256" key="9">
    <source>
        <dbReference type="SAM" id="MobiDB-lite"/>
    </source>
</evidence>
<dbReference type="GO" id="GO:0005774">
    <property type="term" value="C:vacuolar membrane"/>
    <property type="evidence" value="ECO:0007669"/>
    <property type="project" value="UniProtKB-SubCell"/>
</dbReference>
<keyword evidence="3" id="KW-0408">Iron</keyword>
<comment type="catalytic activity">
    <reaction evidence="8">
        <text>Fe(2+)(in) = Fe(2+)(out)</text>
        <dbReference type="Rhea" id="RHEA:28486"/>
        <dbReference type="ChEBI" id="CHEBI:29033"/>
    </reaction>
    <physiologicalReaction direction="left-to-right" evidence="8">
        <dbReference type="Rhea" id="RHEA:28487"/>
    </physiologicalReaction>
</comment>
<proteinExistence type="inferred from homology"/>
<dbReference type="InterPro" id="IPR008217">
    <property type="entry name" value="Ccc1_fam"/>
</dbReference>
<evidence type="ECO:0000256" key="10">
    <source>
        <dbReference type="SAM" id="Phobius"/>
    </source>
</evidence>
<dbReference type="Proteomes" id="UP000242715">
    <property type="component" value="Unassembled WGS sequence"/>
</dbReference>
<dbReference type="EMBL" id="BCLP01039701">
    <property type="protein sequence ID" value="GAU10025.1"/>
    <property type="molecule type" value="Genomic_DNA"/>
</dbReference>
<evidence type="ECO:0000256" key="1">
    <source>
        <dbReference type="ARBA" id="ARBA00004128"/>
    </source>
</evidence>
<keyword evidence="5 10" id="KW-0812">Transmembrane</keyword>
<evidence type="ECO:0000256" key="5">
    <source>
        <dbReference type="ARBA" id="ARBA00022692"/>
    </source>
</evidence>
<dbReference type="PANTHER" id="PTHR38937:SF2">
    <property type="entry name" value="MEMBRANE PROTEIN OF ER BODY-LIKE PROTEIN ISOFORM X1"/>
    <property type="match status" value="1"/>
</dbReference>
<evidence type="ECO:0000313" key="12">
    <source>
        <dbReference type="Proteomes" id="UP000242715"/>
    </source>
</evidence>
<feature type="transmembrane region" description="Helical" evidence="10">
    <location>
        <begin position="902"/>
        <end position="920"/>
    </location>
</feature>
<feature type="region of interest" description="Disordered" evidence="9">
    <location>
        <begin position="46"/>
        <end position="99"/>
    </location>
</feature>
<evidence type="ECO:0008006" key="13">
    <source>
        <dbReference type="Google" id="ProtNLM"/>
    </source>
</evidence>
<name>A0A1B5Z7E0_TRISU</name>
<sequence length="955" mass="104966">MEQENQHQLMIVHDNIHEEMDDDFALKTNDNINNNLVTDVVVTSSSSSVSMSNGGSSHHSNGRTSTIVTDPDESSFQKEEEDEEIRNVGECNSDFGDDKEEDCVPVGLGLVAEFLGQEEVTNGEVIIDATFDSESSDILQNKYNVYFDKQQGVWKCHHCTWSTKRFDSPSTVSNWNLKGYREMLMNVNTLIQHGPCFVWETKGTEVNGLNRVQNGDATNHEKSKFDEQVENSAIQNGLSSKVDNQQMRIVNDKVPSSSEQSASHNSLNKQVTTLAANICEETKKESDLKNEIDQQEKEFDVELVIAKQETHDLYCPNCKSCITKRVILKKRKRNIHVLDKKGKRDRLDPVFDDNVANSVDDNLANSTTTHEVNQGDDATVISEITSLEPPVVAAADDDNDNDDHPEKEVEVFRCLSCFSIFIPSGKGFNLFRNFGGASKQEISQNPSTGDTFREPSRIGPADLQQSTITSTIPSSPDNGYPEGILADAAPTNNAKPISDVNNGHGRMNSPISSNGVQSVVQDFIDFSEKEQSLTRKPRANNGEENKTSVDTIKTNTVEVTSSMNYSNGTVSEYKSVNSVTTTSSETFVSSRETTKGAIPKHYQERPELLVPISATVGSLIVENSPNDVKKPLEFFKNSTNDVNKTLEFFKNNDSSLRQGGVPSAFDSTSSAIDAMFPSKMRKGIDENINPSVGKENNDEVIVDVDREGNESTTLQTEDNVPVDGVIVTDSQTQVGIGAQPRDEIGEPKKWEIVKSIVYGGLVESITSLGIVSSAASSGATPLNIIALGFANLIGGLFILGHNLKELKDNHSRGQQLQTNVQDRYQEQLGSRSNFVFHAVIAVLSFLIFGSVPLIIYGVLINKNYYDDVKVAIVAATSVACIILLTIGKVYTARPPKSYIKTVLYYVIMALAASGISYIAGKLIKDLLDKFSHSESGFAITMPISDTSMETTWMSY</sequence>
<dbReference type="InterPro" id="IPR052843">
    <property type="entry name" value="ER_body_metal_sequester"/>
</dbReference>
<dbReference type="GO" id="GO:0006826">
    <property type="term" value="P:iron ion transport"/>
    <property type="evidence" value="ECO:0007669"/>
    <property type="project" value="UniProtKB-KW"/>
</dbReference>
<comment type="subcellular location">
    <subcellularLocation>
        <location evidence="1">Vacuole membrane</location>
        <topology evidence="1">Multi-pass membrane protein</topology>
    </subcellularLocation>
</comment>
<feature type="compositionally biased region" description="Polar residues" evidence="9">
    <location>
        <begin position="440"/>
        <end position="450"/>
    </location>
</feature>
<keyword evidence="3" id="KW-0410">Iron transport</keyword>
<keyword evidence="3" id="KW-0813">Transport</keyword>
<feature type="compositionally biased region" description="Low complexity" evidence="9">
    <location>
        <begin position="46"/>
        <end position="66"/>
    </location>
</feature>
<keyword evidence="6 10" id="KW-1133">Transmembrane helix</keyword>
<keyword evidence="4" id="KW-0926">Vacuole</keyword>
<dbReference type="Pfam" id="PF01988">
    <property type="entry name" value="VIT1"/>
    <property type="match status" value="1"/>
</dbReference>
<keyword evidence="12" id="KW-1185">Reference proteome</keyword>
<evidence type="ECO:0000256" key="6">
    <source>
        <dbReference type="ARBA" id="ARBA00022989"/>
    </source>
</evidence>
<feature type="compositionally biased region" description="Low complexity" evidence="9">
    <location>
        <begin position="466"/>
        <end position="476"/>
    </location>
</feature>
<feature type="region of interest" description="Disordered" evidence="9">
    <location>
        <begin position="440"/>
        <end position="479"/>
    </location>
</feature>
<protein>
    <recommendedName>
        <fullName evidence="13">Membrane protein of ER body-like protein</fullName>
    </recommendedName>
</protein>
<evidence type="ECO:0000256" key="2">
    <source>
        <dbReference type="ARBA" id="ARBA00007049"/>
    </source>
</evidence>
<dbReference type="GO" id="GO:0005384">
    <property type="term" value="F:manganese ion transmembrane transporter activity"/>
    <property type="evidence" value="ECO:0007669"/>
    <property type="project" value="InterPro"/>
</dbReference>